<sequence length="235" mass="26891">MSGGSGVGVTQCGAIQKKRDDGNVTLQNIREWQQNDPNIREIIAKLSGDGARFRRQPKLYVIRDKVLHRHPRSIENGEEGVPADKAQILLQRFHDHDTANHLGWKETYRTIKSRFFWAGMREAVRNYVRACDVCAQVKPLNRKSEDRMCTRVPRQPWEVLSIDLMGPYPRTQRSKTTILVVTDCYSCWVEAYPLGKATTKSIVDTFERELFPRFGYPRALLSDSAVRVQGNGRGT</sequence>
<dbReference type="AlphaFoldDB" id="A0A6G0SVM6"/>
<dbReference type="EC" id="2.7.7.49" evidence="1"/>
<keyword evidence="4" id="KW-1185">Reference proteome</keyword>
<dbReference type="Gene3D" id="1.10.340.70">
    <property type="match status" value="1"/>
</dbReference>
<dbReference type="PANTHER" id="PTHR37984">
    <property type="entry name" value="PROTEIN CBG26694"/>
    <property type="match status" value="1"/>
</dbReference>
<dbReference type="OrthoDB" id="6612506at2759"/>
<dbReference type="Proteomes" id="UP000475862">
    <property type="component" value="Unassembled WGS sequence"/>
</dbReference>
<reference evidence="3 4" key="1">
    <citation type="submission" date="2019-08" db="EMBL/GenBank/DDBJ databases">
        <title>The genome of the soybean aphid Biotype 1, its phylome, world population structure and adaptation to the North American continent.</title>
        <authorList>
            <person name="Giordano R."/>
            <person name="Donthu R.K."/>
            <person name="Hernandez A.G."/>
            <person name="Wright C.L."/>
            <person name="Zimin A.V."/>
        </authorList>
    </citation>
    <scope>NUCLEOTIDE SEQUENCE [LARGE SCALE GENOMIC DNA]</scope>
    <source>
        <tissue evidence="3">Whole aphids</tissue>
    </source>
</reference>
<dbReference type="EMBL" id="VYZN01001214">
    <property type="protein sequence ID" value="KAE9522413.1"/>
    <property type="molecule type" value="Genomic_DNA"/>
</dbReference>
<proteinExistence type="predicted"/>
<gene>
    <name evidence="3" type="ORF">AGLY_017172</name>
</gene>
<evidence type="ECO:0000259" key="2">
    <source>
        <dbReference type="PROSITE" id="PS50994"/>
    </source>
</evidence>
<feature type="domain" description="Integrase catalytic" evidence="2">
    <location>
        <begin position="152"/>
        <end position="235"/>
    </location>
</feature>
<dbReference type="FunFam" id="1.10.340.70:FF:000001">
    <property type="entry name" value="Retrovirus-related Pol polyprotein from transposon gypsy-like Protein"/>
    <property type="match status" value="1"/>
</dbReference>
<evidence type="ECO:0000313" key="3">
    <source>
        <dbReference type="EMBL" id="KAE9522413.1"/>
    </source>
</evidence>
<accession>A0A6G0SVM6</accession>
<dbReference type="InterPro" id="IPR001584">
    <property type="entry name" value="Integrase_cat-core"/>
</dbReference>
<dbReference type="InterPro" id="IPR050951">
    <property type="entry name" value="Retrovirus_Pol_polyprotein"/>
</dbReference>
<dbReference type="GO" id="GO:0015074">
    <property type="term" value="P:DNA integration"/>
    <property type="evidence" value="ECO:0007669"/>
    <property type="project" value="InterPro"/>
</dbReference>
<organism evidence="3 4">
    <name type="scientific">Aphis glycines</name>
    <name type="common">Soybean aphid</name>
    <dbReference type="NCBI Taxonomy" id="307491"/>
    <lineage>
        <taxon>Eukaryota</taxon>
        <taxon>Metazoa</taxon>
        <taxon>Ecdysozoa</taxon>
        <taxon>Arthropoda</taxon>
        <taxon>Hexapoda</taxon>
        <taxon>Insecta</taxon>
        <taxon>Pterygota</taxon>
        <taxon>Neoptera</taxon>
        <taxon>Paraneoptera</taxon>
        <taxon>Hemiptera</taxon>
        <taxon>Sternorrhyncha</taxon>
        <taxon>Aphidomorpha</taxon>
        <taxon>Aphidoidea</taxon>
        <taxon>Aphididae</taxon>
        <taxon>Aphidini</taxon>
        <taxon>Aphis</taxon>
        <taxon>Aphis</taxon>
    </lineage>
</organism>
<dbReference type="PANTHER" id="PTHR37984:SF5">
    <property type="entry name" value="PROTEIN NYNRIN-LIKE"/>
    <property type="match status" value="1"/>
</dbReference>
<dbReference type="GO" id="GO:0003964">
    <property type="term" value="F:RNA-directed DNA polymerase activity"/>
    <property type="evidence" value="ECO:0007669"/>
    <property type="project" value="UniProtKB-EC"/>
</dbReference>
<protein>
    <recommendedName>
        <fullName evidence="1">RNA-directed DNA polymerase</fullName>
        <ecNumber evidence="1">2.7.7.49</ecNumber>
    </recommendedName>
</protein>
<dbReference type="PROSITE" id="PS50994">
    <property type="entry name" value="INTEGRASE"/>
    <property type="match status" value="1"/>
</dbReference>
<dbReference type="Pfam" id="PF17921">
    <property type="entry name" value="Integrase_H2C2"/>
    <property type="match status" value="1"/>
</dbReference>
<dbReference type="GO" id="GO:0003676">
    <property type="term" value="F:nucleic acid binding"/>
    <property type="evidence" value="ECO:0007669"/>
    <property type="project" value="InterPro"/>
</dbReference>
<dbReference type="Gene3D" id="3.30.420.10">
    <property type="entry name" value="Ribonuclease H-like superfamily/Ribonuclease H"/>
    <property type="match status" value="1"/>
</dbReference>
<dbReference type="SUPFAM" id="SSF53098">
    <property type="entry name" value="Ribonuclease H-like"/>
    <property type="match status" value="1"/>
</dbReference>
<name>A0A6G0SVM6_APHGL</name>
<dbReference type="InterPro" id="IPR041588">
    <property type="entry name" value="Integrase_H2C2"/>
</dbReference>
<dbReference type="InterPro" id="IPR012337">
    <property type="entry name" value="RNaseH-like_sf"/>
</dbReference>
<dbReference type="InterPro" id="IPR036397">
    <property type="entry name" value="RNaseH_sf"/>
</dbReference>
<evidence type="ECO:0000313" key="4">
    <source>
        <dbReference type="Proteomes" id="UP000475862"/>
    </source>
</evidence>
<evidence type="ECO:0000256" key="1">
    <source>
        <dbReference type="ARBA" id="ARBA00012493"/>
    </source>
</evidence>
<comment type="caution">
    <text evidence="3">The sequence shown here is derived from an EMBL/GenBank/DDBJ whole genome shotgun (WGS) entry which is preliminary data.</text>
</comment>